<organism evidence="2 3">
    <name type="scientific">Alicyclobacillus acidoterrestris (strain ATCC 49025 / DSM 3922 / CIP 106132 / NCIMB 13137 / GD3B)</name>
    <dbReference type="NCBI Taxonomy" id="1356854"/>
    <lineage>
        <taxon>Bacteria</taxon>
        <taxon>Bacillati</taxon>
        <taxon>Bacillota</taxon>
        <taxon>Bacilli</taxon>
        <taxon>Bacillales</taxon>
        <taxon>Alicyclobacillaceae</taxon>
        <taxon>Alicyclobacillus</taxon>
    </lineage>
</organism>
<dbReference type="SUPFAM" id="SSF53756">
    <property type="entry name" value="UDP-Glycosyltransferase/glycogen phosphorylase"/>
    <property type="match status" value="1"/>
</dbReference>
<dbReference type="PANTHER" id="PTHR43174:SF1">
    <property type="entry name" value="UDP-N-ACETYLGLUCOSAMINE 2-EPIMERASE"/>
    <property type="match status" value="1"/>
</dbReference>
<protein>
    <submittedName>
        <fullName evidence="2">UDP-N-acetylglucosamine 2-epimerase (Non-hydrolyzing)</fullName>
        <ecNumber evidence="2">5.1.3.14</ecNumber>
    </submittedName>
</protein>
<dbReference type="CDD" id="cd03786">
    <property type="entry name" value="GTB_UDP-GlcNAc_2-Epimerase"/>
    <property type="match status" value="1"/>
</dbReference>
<dbReference type="KEGG" id="aaco:K1I37_06345"/>
<accession>T0CTI4</accession>
<dbReference type="AlphaFoldDB" id="T0CTI4"/>
<gene>
    <name evidence="2" type="primary">wecB</name>
    <name evidence="2" type="ORF">K1I37_06345</name>
</gene>
<dbReference type="Gene3D" id="3.40.50.2000">
    <property type="entry name" value="Glycogen Phosphorylase B"/>
    <property type="match status" value="2"/>
</dbReference>
<dbReference type="GO" id="GO:0008761">
    <property type="term" value="F:UDP-N-acetylglucosamine 2-epimerase activity"/>
    <property type="evidence" value="ECO:0007669"/>
    <property type="project" value="UniProtKB-EC"/>
</dbReference>
<evidence type="ECO:0000313" key="3">
    <source>
        <dbReference type="Proteomes" id="UP000829401"/>
    </source>
</evidence>
<dbReference type="EC" id="5.1.3.14" evidence="2"/>
<dbReference type="InterPro" id="IPR029767">
    <property type="entry name" value="WecB-like"/>
</dbReference>
<comment type="similarity">
    <text evidence="1">Belongs to the UDP-N-acetylglucosamine 2-epimerase family.</text>
</comment>
<evidence type="ECO:0000313" key="2">
    <source>
        <dbReference type="EMBL" id="UNO50105.1"/>
    </source>
</evidence>
<dbReference type="NCBIfam" id="TIGR00236">
    <property type="entry name" value="wecB"/>
    <property type="match status" value="1"/>
</dbReference>
<dbReference type="PANTHER" id="PTHR43174">
    <property type="entry name" value="UDP-N-ACETYLGLUCOSAMINE 2-EPIMERASE"/>
    <property type="match status" value="1"/>
</dbReference>
<dbReference type="OrthoDB" id="9803238at2"/>
<dbReference type="eggNOG" id="COG0381">
    <property type="taxonomic scope" value="Bacteria"/>
</dbReference>
<dbReference type="EMBL" id="CP080467">
    <property type="protein sequence ID" value="UNO50105.1"/>
    <property type="molecule type" value="Genomic_DNA"/>
</dbReference>
<dbReference type="InterPro" id="IPR003331">
    <property type="entry name" value="UDP_GlcNAc_Epimerase_2_dom"/>
</dbReference>
<dbReference type="STRING" id="1356854.N007_14320"/>
<dbReference type="Proteomes" id="UP000829401">
    <property type="component" value="Chromosome"/>
</dbReference>
<keyword evidence="1 2" id="KW-0413">Isomerase</keyword>
<name>T0CTI4_ALIAG</name>
<accession>A0A9E6ZTB9</accession>
<dbReference type="Pfam" id="PF02350">
    <property type="entry name" value="Epimerase_2"/>
    <property type="match status" value="1"/>
</dbReference>
<keyword evidence="3" id="KW-1185">Reference proteome</keyword>
<evidence type="ECO:0000256" key="1">
    <source>
        <dbReference type="RuleBase" id="RU003513"/>
    </source>
</evidence>
<proteinExistence type="inferred from homology"/>
<sequence>MNIMTIFGTRPEIIRLSQVIAKLDKWAGRHVTVYTGQNFDRTLSDVFFEQLNIRQPNYRIHLESHAFGAQVGQMFTEVEEIIRKEKPDKLLVLGDTNSALCAILGERNGIPVYHMEAGNRCFDTDVPEELNRRIIDAVSSFNLPYTPGSRDNLLHEGIHPTRIWVSGNPIYEVLQSYRTNIAASPALEQFGLAEQKYFVATVHRAENVDVNERLNSIFQGLTHIAEEWDYPVLVSVHPRTRARLEQFGICHDHPRLVLHEPLGLFDFVRLQQGARCVITDSGTVQEESCILGVPSVTVRKSTERPETIVCGSNLLAGVESERIRDGVRLMAQSARTWTCPEGYCQPDVSTKITQFLIGGLCDV</sequence>
<reference evidence="3" key="1">
    <citation type="journal article" date="2022" name="G3 (Bethesda)">
        <title>Unveiling the complete genome sequence of Alicyclobacillus acidoterrestris DSM 3922T, a taint-producing strain.</title>
        <authorList>
            <person name="Leonardo I.C."/>
            <person name="Barreto Crespo M.T."/>
            <person name="Gaspar F.B."/>
        </authorList>
    </citation>
    <scope>NUCLEOTIDE SEQUENCE [LARGE SCALE GENOMIC DNA]</scope>
    <source>
        <strain evidence="3">DSM 3922</strain>
    </source>
</reference>